<dbReference type="AlphaFoldDB" id="B6GXA0"/>
<name>B6GXA0_PENRW</name>
<protein>
    <submittedName>
        <fullName evidence="1">Uncharacterized protein</fullName>
    </submittedName>
</protein>
<reference evidence="1 2" key="1">
    <citation type="journal article" date="2008" name="Nat. Biotechnol.">
        <title>Genome sequencing and analysis of the filamentous fungus Penicillium chrysogenum.</title>
        <authorList>
            <person name="van den Berg M.A."/>
            <person name="Albang R."/>
            <person name="Albermann K."/>
            <person name="Badger J.H."/>
            <person name="Daran J.-M."/>
            <person name="Driessen A.J.M."/>
            <person name="Garcia-Estrada C."/>
            <person name="Fedorova N.D."/>
            <person name="Harris D.M."/>
            <person name="Heijne W.H.M."/>
            <person name="Joardar V.S."/>
            <person name="Kiel J.A.K.W."/>
            <person name="Kovalchuk A."/>
            <person name="Martin J.F."/>
            <person name="Nierman W.C."/>
            <person name="Nijland J.G."/>
            <person name="Pronk J.T."/>
            <person name="Roubos J.A."/>
            <person name="van der Klei I.J."/>
            <person name="van Peij N.N.M.E."/>
            <person name="Veenhuis M."/>
            <person name="von Doehren H."/>
            <person name="Wagner C."/>
            <person name="Wortman J.R."/>
            <person name="Bovenberg R.A.L."/>
        </authorList>
    </citation>
    <scope>NUCLEOTIDE SEQUENCE [LARGE SCALE GENOMIC DNA]</scope>
    <source>
        <strain evidence="2">ATCC 28089 / DSM 1075 / NRRL 1951 / Wisconsin 54-1255</strain>
    </source>
</reference>
<evidence type="ECO:0000313" key="2">
    <source>
        <dbReference type="Proteomes" id="UP000000724"/>
    </source>
</evidence>
<sequence length="155" mass="17576">MLPIFIPHHRRLGIEPNKRVTPTAVIGFPTSIQDSQMTCALPTAYDESENVQYMSMHIKLARIVGHIPDYFLLRRLDGHRIPGEQRDDPTPLQLRPLLEVPLQSAKSILRALSVLHEQPHSDPSLVEDMQHYVTNVTRVLSDMAAKGNAMARLRE</sequence>
<dbReference type="OrthoDB" id="3548654at2759"/>
<dbReference type="Proteomes" id="UP000000724">
    <property type="component" value="Contig Pc00c12"/>
</dbReference>
<dbReference type="EMBL" id="AM920427">
    <property type="protein sequence ID" value="CAP79655.1"/>
    <property type="molecule type" value="Genomic_DNA"/>
</dbReference>
<gene>
    <name evidence="1" type="ORF">Pc12g00280</name>
    <name evidence="1" type="ORF">PCH_Pc12g00280</name>
</gene>
<proteinExistence type="predicted"/>
<evidence type="ECO:0000313" key="1">
    <source>
        <dbReference type="EMBL" id="CAP79655.1"/>
    </source>
</evidence>
<organism evidence="1 2">
    <name type="scientific">Penicillium rubens (strain ATCC 28089 / DSM 1075 / NRRL 1951 / Wisconsin 54-1255)</name>
    <name type="common">Penicillium chrysogenum</name>
    <dbReference type="NCBI Taxonomy" id="500485"/>
    <lineage>
        <taxon>Eukaryota</taxon>
        <taxon>Fungi</taxon>
        <taxon>Dikarya</taxon>
        <taxon>Ascomycota</taxon>
        <taxon>Pezizomycotina</taxon>
        <taxon>Eurotiomycetes</taxon>
        <taxon>Eurotiomycetidae</taxon>
        <taxon>Eurotiales</taxon>
        <taxon>Aspergillaceae</taxon>
        <taxon>Penicillium</taxon>
        <taxon>Penicillium chrysogenum species complex</taxon>
    </lineage>
</organism>
<dbReference type="HOGENOM" id="CLU_1696104_0_0_1"/>
<keyword evidence="2" id="KW-1185">Reference proteome</keyword>
<accession>B6GXA0</accession>
<dbReference type="VEuPathDB" id="FungiDB:PCH_Pc12g00280"/>